<keyword evidence="7" id="KW-0274">FAD</keyword>
<dbReference type="EMBL" id="JALKFT010000005">
    <property type="protein sequence ID" value="MCK9875552.1"/>
    <property type="molecule type" value="Genomic_DNA"/>
</dbReference>
<evidence type="ECO:0000256" key="8">
    <source>
        <dbReference type="ARBA" id="ARBA00022857"/>
    </source>
</evidence>
<keyword evidence="6" id="KW-0285">Flavoprotein</keyword>
<dbReference type="Proteomes" id="UP001201873">
    <property type="component" value="Unassembled WGS sequence"/>
</dbReference>
<dbReference type="PANTHER" id="PTHR42802:SF1">
    <property type="entry name" value="L-ORNITHINE N(5)-MONOOXYGENASE"/>
    <property type="match status" value="1"/>
</dbReference>
<accession>A0ABT0JVH0</accession>
<evidence type="ECO:0000256" key="3">
    <source>
        <dbReference type="ARBA" id="ARBA00007588"/>
    </source>
</evidence>
<evidence type="ECO:0000256" key="6">
    <source>
        <dbReference type="ARBA" id="ARBA00022630"/>
    </source>
</evidence>
<proteinExistence type="inferred from homology"/>
<dbReference type="InterPro" id="IPR025700">
    <property type="entry name" value="Lys/Orn_oxygenase"/>
</dbReference>
<evidence type="ECO:0000256" key="1">
    <source>
        <dbReference type="ARBA" id="ARBA00001974"/>
    </source>
</evidence>
<keyword evidence="18" id="KW-1185">Reference proteome</keyword>
<evidence type="ECO:0000256" key="2">
    <source>
        <dbReference type="ARBA" id="ARBA00004924"/>
    </source>
</evidence>
<dbReference type="EC" id="1.14.13.59" evidence="4"/>
<dbReference type="Gene3D" id="3.50.50.60">
    <property type="entry name" value="FAD/NAD(P)-binding domain"/>
    <property type="match status" value="1"/>
</dbReference>
<evidence type="ECO:0000313" key="18">
    <source>
        <dbReference type="Proteomes" id="UP001201873"/>
    </source>
</evidence>
<evidence type="ECO:0000256" key="13">
    <source>
        <dbReference type="ARBA" id="ARBA00032493"/>
    </source>
</evidence>
<comment type="pathway">
    <text evidence="2">Siderophore biosynthesis.</text>
</comment>
<evidence type="ECO:0000256" key="12">
    <source>
        <dbReference type="ARBA" id="ARBA00031158"/>
    </source>
</evidence>
<evidence type="ECO:0000256" key="4">
    <source>
        <dbReference type="ARBA" id="ARBA00013076"/>
    </source>
</evidence>
<evidence type="ECO:0000256" key="10">
    <source>
        <dbReference type="ARBA" id="ARBA00023033"/>
    </source>
</evidence>
<evidence type="ECO:0000256" key="16">
    <source>
        <dbReference type="SAM" id="MobiDB-lite"/>
    </source>
</evidence>
<comment type="similarity">
    <text evidence="3">Belongs to the lysine N(6)-hydroxylase/L-ornithine N(5)-oxygenase family.</text>
</comment>
<evidence type="ECO:0000256" key="9">
    <source>
        <dbReference type="ARBA" id="ARBA00023002"/>
    </source>
</evidence>
<evidence type="ECO:0000256" key="11">
    <source>
        <dbReference type="ARBA" id="ARBA00029939"/>
    </source>
</evidence>
<dbReference type="InterPro" id="IPR036188">
    <property type="entry name" value="FAD/NAD-bd_sf"/>
</dbReference>
<evidence type="ECO:0000256" key="5">
    <source>
        <dbReference type="ARBA" id="ARBA00016406"/>
    </source>
</evidence>
<reference evidence="17 18" key="1">
    <citation type="submission" date="2022-04" db="EMBL/GenBank/DDBJ databases">
        <title>Genome diversity in the genus Frankia.</title>
        <authorList>
            <person name="Carlos-Shanley C."/>
            <person name="Hahn D."/>
        </authorList>
    </citation>
    <scope>NUCLEOTIDE SEQUENCE [LARGE SCALE GENOMIC DNA]</scope>
    <source>
        <strain evidence="17 18">Ag45/Mut15</strain>
    </source>
</reference>
<organism evidence="17 18">
    <name type="scientific">Frankia umida</name>
    <dbReference type="NCBI Taxonomy" id="573489"/>
    <lineage>
        <taxon>Bacteria</taxon>
        <taxon>Bacillati</taxon>
        <taxon>Actinomycetota</taxon>
        <taxon>Actinomycetes</taxon>
        <taxon>Frankiales</taxon>
        <taxon>Frankiaceae</taxon>
        <taxon>Frankia</taxon>
    </lineage>
</organism>
<evidence type="ECO:0000256" key="15">
    <source>
        <dbReference type="ARBA" id="ARBA00048407"/>
    </source>
</evidence>
<comment type="catalytic activity">
    <reaction evidence="15">
        <text>L-lysine + NADPH + O2 = N(6)-hydroxy-L-lysine + NADP(+) + H2O</text>
        <dbReference type="Rhea" id="RHEA:23228"/>
        <dbReference type="ChEBI" id="CHEBI:15377"/>
        <dbReference type="ChEBI" id="CHEBI:15379"/>
        <dbReference type="ChEBI" id="CHEBI:32551"/>
        <dbReference type="ChEBI" id="CHEBI:57783"/>
        <dbReference type="ChEBI" id="CHEBI:57820"/>
        <dbReference type="ChEBI" id="CHEBI:58349"/>
        <dbReference type="EC" id="1.14.13.59"/>
    </reaction>
</comment>
<comment type="caution">
    <text evidence="17">The sequence shown here is derived from an EMBL/GenBank/DDBJ whole genome shotgun (WGS) entry which is preliminary data.</text>
</comment>
<evidence type="ECO:0000256" key="7">
    <source>
        <dbReference type="ARBA" id="ARBA00022827"/>
    </source>
</evidence>
<evidence type="ECO:0000256" key="14">
    <source>
        <dbReference type="ARBA" id="ARBA00032738"/>
    </source>
</evidence>
<keyword evidence="8" id="KW-0521">NADP</keyword>
<keyword evidence="9" id="KW-0560">Oxidoreductase</keyword>
<feature type="compositionally biased region" description="Polar residues" evidence="16">
    <location>
        <begin position="442"/>
        <end position="460"/>
    </location>
</feature>
<gene>
    <name evidence="17" type="ORF">MXD59_07160</name>
</gene>
<dbReference type="PRINTS" id="PR00368">
    <property type="entry name" value="FADPNR"/>
</dbReference>
<protein>
    <recommendedName>
        <fullName evidence="5">L-lysine N6-monooxygenase MbtG</fullName>
        <ecNumber evidence="4">1.14.13.59</ecNumber>
    </recommendedName>
    <alternativeName>
        <fullName evidence="14">Lysine 6-N-hydroxylase</fullName>
    </alternativeName>
    <alternativeName>
        <fullName evidence="13">Lysine N6-hydroxylase</fullName>
    </alternativeName>
    <alternativeName>
        <fullName evidence="11">Lysine-N-oxygenase</fullName>
    </alternativeName>
    <alternativeName>
        <fullName evidence="12">Mycobactin synthase protein G</fullName>
    </alternativeName>
</protein>
<name>A0ABT0JVH0_9ACTN</name>
<dbReference type="Pfam" id="PF13434">
    <property type="entry name" value="Lys_Orn_oxgnase"/>
    <property type="match status" value="1"/>
</dbReference>
<sequence length="475" mass="52098">MARRPASADNGILDLVGVGFGPSNLALAIAIEEHNAARSPQDALNVSFLERQNSFGWHRGMLLEGATMQVSFLKDLVTLRNPASDFSFLSFLHEQNRLVDFINHKTQFPLRQEFHDYLEWAARRLDHLVSYDLRVVDLRPVLVDGEIALVDVVAVRGDTGETVIHRARNVVLAVGLEPHVPAGIDLGERVWHNYDLLHRVASMPATSRERFVVIGAGQSAAEVTEFLHTRHPAAEVIAVFARYGFSPADNSAFANQIFDPSAVDDFYTAPPAVKEMLSGYSRGTNYSVVDIDLIDELYRRMYQEKVHGRERLRMMRASRLLDLRPLADGVSLDIEFLPTGTRETLEADIVVFATGYRSRDPRQLLGTLAEHCPSDATGHPHIGRDYRLRTDPGTTAGVYVLGATEHSHGISSTLLSNVAVRAGELLRSIITAAAGIADTTASVSSPTRTAGTTPITGADESTTRTVNELSALATR</sequence>
<comment type="cofactor">
    <cofactor evidence="1">
        <name>FAD</name>
        <dbReference type="ChEBI" id="CHEBI:57692"/>
    </cofactor>
</comment>
<dbReference type="SUPFAM" id="SSF51905">
    <property type="entry name" value="FAD/NAD(P)-binding domain"/>
    <property type="match status" value="2"/>
</dbReference>
<dbReference type="RefSeq" id="WP_248823982.1">
    <property type="nucleotide sequence ID" value="NZ_JALKFT010000005.1"/>
</dbReference>
<feature type="region of interest" description="Disordered" evidence="16">
    <location>
        <begin position="440"/>
        <end position="460"/>
    </location>
</feature>
<evidence type="ECO:0000313" key="17">
    <source>
        <dbReference type="EMBL" id="MCK9875552.1"/>
    </source>
</evidence>
<keyword evidence="10" id="KW-0503">Monooxygenase</keyword>
<dbReference type="PANTHER" id="PTHR42802">
    <property type="entry name" value="MONOOXYGENASE"/>
    <property type="match status" value="1"/>
</dbReference>